<organism evidence="1 2">
    <name type="scientific">Tuber aestivum</name>
    <name type="common">summer truffle</name>
    <dbReference type="NCBI Taxonomy" id="59557"/>
    <lineage>
        <taxon>Eukaryota</taxon>
        <taxon>Fungi</taxon>
        <taxon>Dikarya</taxon>
        <taxon>Ascomycota</taxon>
        <taxon>Pezizomycotina</taxon>
        <taxon>Pezizomycetes</taxon>
        <taxon>Pezizales</taxon>
        <taxon>Tuberaceae</taxon>
        <taxon>Tuber</taxon>
    </lineage>
</organism>
<keyword evidence="2" id="KW-1185">Reference proteome</keyword>
<dbReference type="EMBL" id="LN890955">
    <property type="protein sequence ID" value="CUS14782.1"/>
    <property type="molecule type" value="Genomic_DNA"/>
</dbReference>
<evidence type="ECO:0000313" key="1">
    <source>
        <dbReference type="EMBL" id="CUS14782.1"/>
    </source>
</evidence>
<name>A0A292Q4M0_9PEZI</name>
<sequence length="166" mass="18810">MMIAFRAWTMHHHMSSLARSLSLNQNTRQYASRQLFKKQHGLPRPCTQPRTDSYHARHGNESVIKLPKLSSILGSLRTSFPHLREWISNKEKVKRLVGWGGAGGATILTIMEVIYTYHCNKARERELESALAKGAVPDVFVESFVERTGISKEIALVLQPRAGYHS</sequence>
<evidence type="ECO:0000313" key="2">
    <source>
        <dbReference type="Proteomes" id="UP001412239"/>
    </source>
</evidence>
<gene>
    <name evidence="1" type="ORF">GSTUAT00001067001</name>
</gene>
<protein>
    <submittedName>
        <fullName evidence="1">Uncharacterized protein</fullName>
    </submittedName>
</protein>
<accession>A0A292Q4M0</accession>
<proteinExistence type="predicted"/>
<dbReference type="AlphaFoldDB" id="A0A292Q4M0"/>
<reference evidence="1" key="1">
    <citation type="submission" date="2015-10" db="EMBL/GenBank/DDBJ databases">
        <authorList>
            <person name="Regsiter A."/>
            <person name="william w."/>
        </authorList>
    </citation>
    <scope>NUCLEOTIDE SEQUENCE</scope>
    <source>
        <strain evidence="1">Montdore</strain>
    </source>
</reference>
<dbReference type="Proteomes" id="UP001412239">
    <property type="component" value="Unassembled WGS sequence"/>
</dbReference>